<feature type="compositionally biased region" description="Low complexity" evidence="1">
    <location>
        <begin position="118"/>
        <end position="129"/>
    </location>
</feature>
<reference evidence="3" key="1">
    <citation type="journal article" date="2014" name="Genome Announc.">
        <title>De novo whole-genome sequence and genome annotation of Lichtheimia ramosa.</title>
        <authorList>
            <person name="Linde J."/>
            <person name="Schwartze V."/>
            <person name="Binder U."/>
            <person name="Lass-Florl C."/>
            <person name="Voigt K."/>
            <person name="Horn F."/>
        </authorList>
    </citation>
    <scope>NUCLEOTIDE SEQUENCE</scope>
    <source>
        <strain evidence="3">JMRC FSU:6197</strain>
    </source>
</reference>
<feature type="region of interest" description="Disordered" evidence="1">
    <location>
        <begin position="1"/>
        <end position="146"/>
    </location>
</feature>
<accession>A0A077WV28</accession>
<feature type="compositionally biased region" description="Basic and acidic residues" evidence="1">
    <location>
        <begin position="57"/>
        <end position="72"/>
    </location>
</feature>
<feature type="domain" description="SAC3/GANP/THP3 conserved" evidence="2">
    <location>
        <begin position="197"/>
        <end position="421"/>
    </location>
</feature>
<sequence length="452" mass="52478">MSVQFSIKPVKKKQKHSHFAMPETNREQVPWPKDPSRPKSSSMAIRSSFKQPRNKRDRLQHADQWQVHDARPAKNKTSSSRVVSTPGHQSNPQLTNAASSSSADSPKKPYKPSFIPPSSLSFNKSFGSSRNTTSNMGSIEENEDELRKRELRARRFQNDQPIKRQFTKEKEDDKEWTMDRKIVGTCTDLEKPYFRLTSAPDPSTVRTVSTLKKTLKMLTEAWQEGRHNYTYICEQYKSLRQDLMVQHVRSKFTVKAYEHNARVALEMADLSEYHQCQTQLMYLYMEGVKGSVGEFVAYRILYLLYTGSKGELNSFVQQIKVLEDNGRNMGLQTINVKHALDVREALARDEYHKFFMLYQRVPDRGAFLMDKFVDRTRIQALKVLCKAYRLGLPLSFILQELAFYSKEEMMDFFKQHGVNVQDTDETLDTKAAMPQLVEHEKKYTKVDIKGQL</sequence>
<dbReference type="Gene3D" id="1.25.40.990">
    <property type="match status" value="1"/>
</dbReference>
<feature type="compositionally biased region" description="Polar residues" evidence="1">
    <location>
        <begin position="38"/>
        <end position="51"/>
    </location>
</feature>
<dbReference type="AlphaFoldDB" id="A0A077WV28"/>
<feature type="compositionally biased region" description="Basic residues" evidence="1">
    <location>
        <begin position="9"/>
        <end position="18"/>
    </location>
</feature>
<proteinExistence type="predicted"/>
<dbReference type="EMBL" id="LK023336">
    <property type="protein sequence ID" value="CDS10542.1"/>
    <property type="molecule type" value="Genomic_DNA"/>
</dbReference>
<feature type="compositionally biased region" description="Polar residues" evidence="1">
    <location>
        <begin position="75"/>
        <end position="96"/>
    </location>
</feature>
<dbReference type="PANTHER" id="PTHR12436">
    <property type="entry name" value="80 KDA MCM3-ASSOCIATED PROTEIN"/>
    <property type="match status" value="1"/>
</dbReference>
<protein>
    <recommendedName>
        <fullName evidence="2">SAC3/GANP/THP3 conserved domain-containing protein</fullName>
    </recommendedName>
</protein>
<dbReference type="GO" id="GO:0005634">
    <property type="term" value="C:nucleus"/>
    <property type="evidence" value="ECO:0007669"/>
    <property type="project" value="TreeGrafter"/>
</dbReference>
<dbReference type="InterPro" id="IPR005062">
    <property type="entry name" value="SAC3/GANP/THP3_conserved"/>
</dbReference>
<organism evidence="3">
    <name type="scientific">Lichtheimia ramosa</name>
    <dbReference type="NCBI Taxonomy" id="688394"/>
    <lineage>
        <taxon>Eukaryota</taxon>
        <taxon>Fungi</taxon>
        <taxon>Fungi incertae sedis</taxon>
        <taxon>Mucoromycota</taxon>
        <taxon>Mucoromycotina</taxon>
        <taxon>Mucoromycetes</taxon>
        <taxon>Mucorales</taxon>
        <taxon>Lichtheimiaceae</taxon>
        <taxon>Lichtheimia</taxon>
    </lineage>
</organism>
<name>A0A077WV28_9FUNG</name>
<dbReference type="PANTHER" id="PTHR12436:SF4">
    <property type="entry name" value="LEUKOCYTE RECEPTOR CLUSTER MEMBER 8"/>
    <property type="match status" value="1"/>
</dbReference>
<dbReference type="Pfam" id="PF03399">
    <property type="entry name" value="SAC3_GANP"/>
    <property type="match status" value="1"/>
</dbReference>
<gene>
    <name evidence="3" type="ORF">LRAMOSA11028</name>
</gene>
<evidence type="ECO:0000256" key="1">
    <source>
        <dbReference type="SAM" id="MobiDB-lite"/>
    </source>
</evidence>
<evidence type="ECO:0000259" key="2">
    <source>
        <dbReference type="Pfam" id="PF03399"/>
    </source>
</evidence>
<dbReference type="InterPro" id="IPR045107">
    <property type="entry name" value="SAC3/GANP/THP3"/>
</dbReference>
<evidence type="ECO:0000313" key="3">
    <source>
        <dbReference type="EMBL" id="CDS10542.1"/>
    </source>
</evidence>
<dbReference type="OrthoDB" id="199574at2759"/>